<reference evidence="12" key="1">
    <citation type="submission" date="2018-05" db="EMBL/GenBank/DDBJ databases">
        <authorList>
            <person name="Lanie J.A."/>
            <person name="Ng W.-L."/>
            <person name="Kazmierczak K.M."/>
            <person name="Andrzejewski T.M."/>
            <person name="Davidsen T.M."/>
            <person name="Wayne K.J."/>
            <person name="Tettelin H."/>
            <person name="Glass J.I."/>
            <person name="Rusch D."/>
            <person name="Podicherti R."/>
            <person name="Tsui H.-C.T."/>
            <person name="Winkler M.E."/>
        </authorList>
    </citation>
    <scope>NUCLEOTIDE SEQUENCE</scope>
</reference>
<dbReference type="InterPro" id="IPR006657">
    <property type="entry name" value="MoPterin_dinucl-bd_dom"/>
</dbReference>
<dbReference type="Gene3D" id="3.40.228.10">
    <property type="entry name" value="Dimethylsulfoxide Reductase, domain 2"/>
    <property type="match status" value="2"/>
</dbReference>
<dbReference type="Pfam" id="PF12838">
    <property type="entry name" value="Fer4_7"/>
    <property type="match status" value="1"/>
</dbReference>
<dbReference type="Gene3D" id="3.30.70.20">
    <property type="match status" value="2"/>
</dbReference>
<dbReference type="InterPro" id="IPR006311">
    <property type="entry name" value="TAT_signal"/>
</dbReference>
<evidence type="ECO:0000259" key="11">
    <source>
        <dbReference type="PROSITE" id="PS51669"/>
    </source>
</evidence>
<dbReference type="GO" id="GO:0043546">
    <property type="term" value="F:molybdopterin cofactor binding"/>
    <property type="evidence" value="ECO:0007669"/>
    <property type="project" value="InterPro"/>
</dbReference>
<organism evidence="12">
    <name type="scientific">marine metagenome</name>
    <dbReference type="NCBI Taxonomy" id="408172"/>
    <lineage>
        <taxon>unclassified sequences</taxon>
        <taxon>metagenomes</taxon>
        <taxon>ecological metagenomes</taxon>
    </lineage>
</organism>
<feature type="domain" description="4Fe-4S ferredoxin-type" evidence="10">
    <location>
        <begin position="764"/>
        <end position="794"/>
    </location>
</feature>
<dbReference type="Pfam" id="PF00384">
    <property type="entry name" value="Molybdopterin"/>
    <property type="match status" value="1"/>
</dbReference>
<dbReference type="PROSITE" id="PS51379">
    <property type="entry name" value="4FE4S_FER_2"/>
    <property type="match status" value="2"/>
</dbReference>
<evidence type="ECO:0000313" key="12">
    <source>
        <dbReference type="EMBL" id="SUZ77720.1"/>
    </source>
</evidence>
<evidence type="ECO:0000256" key="9">
    <source>
        <dbReference type="SAM" id="MobiDB-lite"/>
    </source>
</evidence>
<keyword evidence="6" id="KW-0560">Oxidoreductase</keyword>
<dbReference type="EMBL" id="UINC01001327">
    <property type="protein sequence ID" value="SUZ77720.1"/>
    <property type="molecule type" value="Genomic_DNA"/>
</dbReference>
<dbReference type="InterPro" id="IPR006656">
    <property type="entry name" value="Mopterin_OxRdtase"/>
</dbReference>
<feature type="region of interest" description="Disordered" evidence="9">
    <location>
        <begin position="713"/>
        <end position="741"/>
    </location>
</feature>
<keyword evidence="4" id="KW-0479">Metal-binding</keyword>
<dbReference type="Gene3D" id="3.30.200.210">
    <property type="match status" value="1"/>
</dbReference>
<dbReference type="InterPro" id="IPR006963">
    <property type="entry name" value="Mopterin_OxRdtase_4Fe-4S_dom"/>
</dbReference>
<proteinExistence type="inferred from homology"/>
<dbReference type="PANTHER" id="PTHR43742:SF9">
    <property type="entry name" value="TETRATHIONATE REDUCTASE SUBUNIT A"/>
    <property type="match status" value="1"/>
</dbReference>
<evidence type="ECO:0000256" key="4">
    <source>
        <dbReference type="ARBA" id="ARBA00022723"/>
    </source>
</evidence>
<dbReference type="PROSITE" id="PS51318">
    <property type="entry name" value="TAT"/>
    <property type="match status" value="1"/>
</dbReference>
<keyword evidence="5" id="KW-0732">Signal</keyword>
<dbReference type="PROSITE" id="PS51257">
    <property type="entry name" value="PROKAR_LIPOPROTEIN"/>
    <property type="match status" value="1"/>
</dbReference>
<evidence type="ECO:0000256" key="6">
    <source>
        <dbReference type="ARBA" id="ARBA00023002"/>
    </source>
</evidence>
<evidence type="ECO:0000256" key="7">
    <source>
        <dbReference type="ARBA" id="ARBA00023004"/>
    </source>
</evidence>
<dbReference type="CDD" id="cd10551">
    <property type="entry name" value="PsrB"/>
    <property type="match status" value="1"/>
</dbReference>
<evidence type="ECO:0000259" key="10">
    <source>
        <dbReference type="PROSITE" id="PS51379"/>
    </source>
</evidence>
<dbReference type="InterPro" id="IPR009010">
    <property type="entry name" value="Asp_de-COase-like_dom_sf"/>
</dbReference>
<dbReference type="Pfam" id="PF04879">
    <property type="entry name" value="Molybdop_Fe4S4"/>
    <property type="match status" value="1"/>
</dbReference>
<dbReference type="InterPro" id="IPR017896">
    <property type="entry name" value="4Fe4S_Fe-S-bd"/>
</dbReference>
<dbReference type="Pfam" id="PF01568">
    <property type="entry name" value="Molydop_binding"/>
    <property type="match status" value="1"/>
</dbReference>
<protein>
    <recommendedName>
        <fullName evidence="13">4Fe-4S ferredoxin-type domain-containing protein</fullName>
    </recommendedName>
</protein>
<accession>A0A381QFG6</accession>
<dbReference type="AlphaFoldDB" id="A0A381QFG6"/>
<name>A0A381QFG6_9ZZZZ</name>
<dbReference type="SUPFAM" id="SSF53706">
    <property type="entry name" value="Formate dehydrogenase/DMSO reductase, domains 1-3"/>
    <property type="match status" value="1"/>
</dbReference>
<gene>
    <name evidence="12" type="ORF">METZ01_LOCUS30574</name>
</gene>
<keyword evidence="8" id="KW-0411">Iron-sulfur</keyword>
<dbReference type="SUPFAM" id="SSF54862">
    <property type="entry name" value="4Fe-4S ferredoxins"/>
    <property type="match status" value="1"/>
</dbReference>
<dbReference type="GO" id="GO:0051539">
    <property type="term" value="F:4 iron, 4 sulfur cluster binding"/>
    <property type="evidence" value="ECO:0007669"/>
    <property type="project" value="UniProtKB-KW"/>
</dbReference>
<evidence type="ECO:0008006" key="13">
    <source>
        <dbReference type="Google" id="ProtNLM"/>
    </source>
</evidence>
<dbReference type="Gene3D" id="3.40.50.740">
    <property type="match status" value="1"/>
</dbReference>
<evidence type="ECO:0000256" key="1">
    <source>
        <dbReference type="ARBA" id="ARBA00010312"/>
    </source>
</evidence>
<dbReference type="GO" id="GO:0046872">
    <property type="term" value="F:metal ion binding"/>
    <property type="evidence" value="ECO:0007669"/>
    <property type="project" value="UniProtKB-KW"/>
</dbReference>
<feature type="domain" description="4Fe-4S Mo/W bis-MGD-type" evidence="11">
    <location>
        <begin position="49"/>
        <end position="105"/>
    </location>
</feature>
<feature type="domain" description="4Fe-4S ferredoxin-type" evidence="10">
    <location>
        <begin position="825"/>
        <end position="856"/>
    </location>
</feature>
<keyword evidence="7" id="KW-0408">Iron</keyword>
<evidence type="ECO:0000256" key="2">
    <source>
        <dbReference type="ARBA" id="ARBA00022485"/>
    </source>
</evidence>
<keyword evidence="2" id="KW-0004">4Fe-4S</keyword>
<comment type="similarity">
    <text evidence="1">Belongs to the prokaryotic molybdopterin-containing oxidoreductase family.</text>
</comment>
<evidence type="ECO:0000256" key="3">
    <source>
        <dbReference type="ARBA" id="ARBA00022505"/>
    </source>
</evidence>
<keyword evidence="3" id="KW-0500">Molybdenum</keyword>
<dbReference type="Gene3D" id="3.30.2070.10">
    <property type="entry name" value="Formate dehydrogenase/DMSO reductase"/>
    <property type="match status" value="1"/>
</dbReference>
<dbReference type="PANTHER" id="PTHR43742">
    <property type="entry name" value="TRIMETHYLAMINE-N-OXIDE REDUCTASE"/>
    <property type="match status" value="1"/>
</dbReference>
<dbReference type="Gene3D" id="2.40.40.20">
    <property type="match status" value="1"/>
</dbReference>
<evidence type="ECO:0000256" key="8">
    <source>
        <dbReference type="ARBA" id="ARBA00023014"/>
    </source>
</evidence>
<evidence type="ECO:0000256" key="5">
    <source>
        <dbReference type="ARBA" id="ARBA00022729"/>
    </source>
</evidence>
<dbReference type="PROSITE" id="PS51669">
    <property type="entry name" value="4FE4S_MOW_BIS_MGD"/>
    <property type="match status" value="1"/>
</dbReference>
<dbReference type="SUPFAM" id="SSF50692">
    <property type="entry name" value="ADC-like"/>
    <property type="match status" value="1"/>
</dbReference>
<dbReference type="InterPro" id="IPR050612">
    <property type="entry name" value="Prok_Mopterin_Oxidored"/>
</dbReference>
<sequence>MSDGLKRRDFLKVAGVSGAGAGVLGCSTEKVERLLPYVVPPEEITPGVATWYTTVCGECEAGCGMWVRTREGRVVKVEGNPEHPVSQGSLCSRGHSSLQALYNPDRFTGPMLRQGEELQPISWEDAEQMVAERLTSAGGYYLLTGSVGSSLSGLMSDFAGGTGGQVVRYDPLAEAPLREASRIVFGRDVIPWYDLEEARSLVSFGADFLESWLSPVRDGRGFARMSGVDEEGRKGHFAFVGSRLSLTGQNADEWLPVQPGTEALVALAMANVVGGGPNAGPYRDIVAAYNPENVAGIVGIEAERIRELAERFAEGPSLALGPGIAGLHRGATAANVAVAILNAVAGNVGRTIHYDAPQLDAPSAGFAPMQQAIEAMSAGDVGAVLVHGSNPAFALPASSGFREAFGSVPFKVSFASAMDETAAEADLILPDRHFLESWGDNSSRPGQWAVQQPTMRPVPHFDSKQTGDVLLSVATQMGQDLGAETFYEYLRGRWADLADSAGAADADAFWRESLQTGLAQVGTTPSGAPGTLRQPDRGLAFDPPEFDGAGELYLMVYPSSRYGDGALNANRPWLQELPDPVSKIAWHSWVEMHPNRAEALGVRDGDVVALSTEHGSVEAPVWTYPGIREDVIALPMGGGHTSAGRFADGNGVNALDLLPSEAEALSGGLVHFVTKVDVVPTGARRRLASIAGSNSQSNRPIAPAIALADLGAEAAGDEEGDHGPLKELQGGGGFVPVETDGRAEDFPLEGARYGEYGDEDEPRWAMAIDLNKCTGCSACVTACQAENNVPWVGEGQVTMGRDMGWIRLERYYEEGAIDASRAGPVDVRFLPMICQHCGNAPCEPVCPVFATYHTPDGINTQVYNRCVGTRYCANNCPYKVRVFNWYSYTDEEPVLEGLGHIPEPLNWQLNPDVTVRENGVMEKCSFCIHRIRDHQNQAAVEGSTITDGQVITACQQSCPAEAIVFGNIRDSGSRVAQASHDERAYRVLDELINTQPAVSYLKKVTFHEVDSGEH</sequence>
<dbReference type="GO" id="GO:0016491">
    <property type="term" value="F:oxidoreductase activity"/>
    <property type="evidence" value="ECO:0007669"/>
    <property type="project" value="UniProtKB-KW"/>
</dbReference>
<dbReference type="SMART" id="SM00926">
    <property type="entry name" value="Molybdop_Fe4S4"/>
    <property type="match status" value="1"/>
</dbReference>